<dbReference type="InterPro" id="IPR003817">
    <property type="entry name" value="PS_Dcarbxylase"/>
</dbReference>
<organism evidence="12 13">
    <name type="scientific">Aphanomyces euteiches</name>
    <dbReference type="NCBI Taxonomy" id="100861"/>
    <lineage>
        <taxon>Eukaryota</taxon>
        <taxon>Sar</taxon>
        <taxon>Stramenopiles</taxon>
        <taxon>Oomycota</taxon>
        <taxon>Saprolegniomycetes</taxon>
        <taxon>Saprolegniales</taxon>
        <taxon>Verrucalvaceae</taxon>
        <taxon>Aphanomyces</taxon>
    </lineage>
</organism>
<keyword evidence="7" id="KW-0594">Phospholipid biosynthesis</keyword>
<dbReference type="EMBL" id="VJMJ01000140">
    <property type="protein sequence ID" value="KAF0731751.1"/>
    <property type="molecule type" value="Genomic_DNA"/>
</dbReference>
<dbReference type="AlphaFoldDB" id="A0A6G0WWA4"/>
<evidence type="ECO:0000256" key="10">
    <source>
        <dbReference type="ARBA" id="ARBA00023317"/>
    </source>
</evidence>
<dbReference type="PANTHER" id="PTHR10067">
    <property type="entry name" value="PHOSPHATIDYLSERINE DECARBOXYLASE"/>
    <property type="match status" value="1"/>
</dbReference>
<dbReference type="UniPathway" id="UPA00558"/>
<dbReference type="GO" id="GO:0004609">
    <property type="term" value="F:phosphatidylserine decarboxylase activity"/>
    <property type="evidence" value="ECO:0007669"/>
    <property type="project" value="UniProtKB-EC"/>
</dbReference>
<proteinExistence type="predicted"/>
<keyword evidence="5" id="KW-0210">Decarboxylase</keyword>
<dbReference type="PANTHER" id="PTHR10067:SF6">
    <property type="entry name" value="PHOSPHATIDYLSERINE DECARBOXYLASE PROENZYME, MITOCHONDRIAL"/>
    <property type="match status" value="1"/>
</dbReference>
<evidence type="ECO:0000313" key="13">
    <source>
        <dbReference type="Proteomes" id="UP000481153"/>
    </source>
</evidence>
<gene>
    <name evidence="12" type="ORF">Ae201684_011053</name>
</gene>
<keyword evidence="10" id="KW-0670">Pyruvate</keyword>
<evidence type="ECO:0000256" key="5">
    <source>
        <dbReference type="ARBA" id="ARBA00022793"/>
    </source>
</evidence>
<dbReference type="Pfam" id="PF02666">
    <property type="entry name" value="PS_Dcarbxylase"/>
    <property type="match status" value="1"/>
</dbReference>
<dbReference type="GO" id="GO:0005739">
    <property type="term" value="C:mitochondrion"/>
    <property type="evidence" value="ECO:0007669"/>
    <property type="project" value="TreeGrafter"/>
</dbReference>
<evidence type="ECO:0000256" key="11">
    <source>
        <dbReference type="ARBA" id="ARBA00024326"/>
    </source>
</evidence>
<evidence type="ECO:0000256" key="7">
    <source>
        <dbReference type="ARBA" id="ARBA00023209"/>
    </source>
</evidence>
<evidence type="ECO:0000256" key="1">
    <source>
        <dbReference type="ARBA" id="ARBA00001928"/>
    </source>
</evidence>
<evidence type="ECO:0000256" key="3">
    <source>
        <dbReference type="ARBA" id="ARBA00012243"/>
    </source>
</evidence>
<evidence type="ECO:0000256" key="6">
    <source>
        <dbReference type="ARBA" id="ARBA00023098"/>
    </source>
</evidence>
<keyword evidence="6" id="KW-0443">Lipid metabolism</keyword>
<reference evidence="12 13" key="1">
    <citation type="submission" date="2019-07" db="EMBL/GenBank/DDBJ databases">
        <title>Genomics analysis of Aphanomyces spp. identifies a new class of oomycete effector associated with host adaptation.</title>
        <authorList>
            <person name="Gaulin E."/>
        </authorList>
    </citation>
    <scope>NUCLEOTIDE SEQUENCE [LARGE SCALE GENOMIC DNA]</scope>
    <source>
        <strain evidence="12 13">ATCC 201684</strain>
    </source>
</reference>
<evidence type="ECO:0000256" key="8">
    <source>
        <dbReference type="ARBA" id="ARBA00023239"/>
    </source>
</evidence>
<evidence type="ECO:0000256" key="4">
    <source>
        <dbReference type="ARBA" id="ARBA00022516"/>
    </source>
</evidence>
<keyword evidence="4" id="KW-0444">Lipid biosynthesis</keyword>
<dbReference type="EC" id="4.1.1.65" evidence="3"/>
<comment type="pathway">
    <text evidence="2">Lipid metabolism.</text>
</comment>
<sequence>MKTKANLRKDCGKHPAEVFNRLPGRISNAEASMQSQTAMIPFNVVPYRMLSRLWGALNEIDLPPSLRTPVYRTWTYAFDCKLDEMRQPLHEYRNLSEFFSRELKDGIRPVDTDMRCICSPVDGRLSTIGTVEYTEAIPILEQIKGVRYRLDEFLGDVPEFFNSSNRSTKLFHCVMYLAPGDYHRIHSPVEWTIKERRHFPGDLFPVNRLAVRSVPSLFTWNERVALLGSWAHGFFSLTAVGATNVGSIVVHADPELSTNKFTDHHKIRPKWGTCHAKMYAPPQEIHRGSEIGQFKMGSTVVLVFEAPADFEFCVAPGEKIRYGQAIGRFQEKGMPPL</sequence>
<evidence type="ECO:0000256" key="9">
    <source>
        <dbReference type="ARBA" id="ARBA00023264"/>
    </source>
</evidence>
<comment type="cofactor">
    <cofactor evidence="1">
        <name>pyruvate</name>
        <dbReference type="ChEBI" id="CHEBI:15361"/>
    </cofactor>
</comment>
<keyword evidence="8" id="KW-0456">Lyase</keyword>
<dbReference type="GO" id="GO:0006646">
    <property type="term" value="P:phosphatidylethanolamine biosynthetic process"/>
    <property type="evidence" value="ECO:0007669"/>
    <property type="project" value="UniProtKB-UniPathway"/>
</dbReference>
<accession>A0A6G0WWA4</accession>
<comment type="caution">
    <text evidence="12">The sequence shown here is derived from an EMBL/GenBank/DDBJ whole genome shotgun (WGS) entry which is preliminary data.</text>
</comment>
<dbReference type="InterPro" id="IPR033177">
    <property type="entry name" value="PSD-B"/>
</dbReference>
<keyword evidence="13" id="KW-1185">Reference proteome</keyword>
<keyword evidence="9" id="KW-1208">Phospholipid metabolism</keyword>
<protein>
    <recommendedName>
        <fullName evidence="3">phosphatidylserine decarboxylase</fullName>
        <ecNumber evidence="3">4.1.1.65</ecNumber>
    </recommendedName>
</protein>
<evidence type="ECO:0000313" key="12">
    <source>
        <dbReference type="EMBL" id="KAF0731751.1"/>
    </source>
</evidence>
<dbReference type="NCBIfam" id="TIGR00163">
    <property type="entry name" value="PS_decarb"/>
    <property type="match status" value="1"/>
</dbReference>
<comment type="pathway">
    <text evidence="11">Phospholipid metabolism; phosphatidylethanolamine biosynthesis.</text>
</comment>
<evidence type="ECO:0000256" key="2">
    <source>
        <dbReference type="ARBA" id="ARBA00005189"/>
    </source>
</evidence>
<name>A0A6G0WWA4_9STRA</name>
<dbReference type="Proteomes" id="UP000481153">
    <property type="component" value="Unassembled WGS sequence"/>
</dbReference>
<dbReference type="VEuPathDB" id="FungiDB:AeMF1_004558"/>